<dbReference type="GO" id="GO:0005319">
    <property type="term" value="F:lipid transporter activity"/>
    <property type="evidence" value="ECO:0007669"/>
    <property type="project" value="TreeGrafter"/>
</dbReference>
<dbReference type="EMBL" id="CAXKWB010008623">
    <property type="protein sequence ID" value="CAL4091712.1"/>
    <property type="molecule type" value="Genomic_DNA"/>
</dbReference>
<accession>A0AAV2QQW1</accession>
<gene>
    <name evidence="2" type="ORF">MNOR_LOCUS14410</name>
</gene>
<evidence type="ECO:0000259" key="1">
    <source>
        <dbReference type="PROSITE" id="PS51233"/>
    </source>
</evidence>
<feature type="non-terminal residue" evidence="2">
    <location>
        <position position="1"/>
    </location>
</feature>
<sequence length="871" mass="99141">IVGHFDGSNMLQFFWKTFANLFGKKDWQPDAYLEKVKAMYDEVLSKLEMETNEPTKNQESILHMTFLNNLQAVIPLMHGIGEMEFSPEMILDLLGSLNVNRQFFINSGRTINSYATEVGIPYMTRNTQPTFFSFVGKSSVEKDETSTSVSFDMTFRVDRFSQSSSSALIPWMGKTYVSGIENRQLLVLPFKFKIDYDKSESSLSVKIMPNDPYTKEHFGIYSQPFTVRAPIMNAKRLCALEDFKLIRNGPEVFKDDLILPETDFNLGAVFVGDVQPLFSRGSSNNFYANIFRNTGYQPFPPTNRYYAYKIGADYSKSKANEVQLNAQYVQGLDQATFGRREFIKDYVALPGADNYEVSGFTFRVSIVESGEGFTMIRHEFAHDLTWANGWTPRYESKIHWQFQSMEDELKSRCIYVHTSSPRILSTSNTRDFLDINHATKVTAQTYVGGWTCDDDSSGPVMQFDGEMTLTDAKKERLGYELPNDCKKTLRNPNNFEILSYDKFSYTRTWKKGGLAKFPFLFYLSKYFVPGIMFPKAYYWYGENESPADTETFEAYKQGDGWNFKFERPNMNSVGEQIEIPQFIEEFLLSPRPYEVTMYDKYFLGYDRPICYATDSQVQTFDGLTFDHSLGNCWTVAVRDCKQNSGLVNVRNNGGFEASILWTVGGLKVDITKDQVKINNEVVEPDTVTDLYQVHQVTQGLLIQISWVAAVRVTSVGISIEVHPSYKSSLCGACSNYDGEAATMTGPMGCSYSDYDMFMAAWAMPGHGCDDVALAAKKEKVKAYQESCSKQFIYPTGQVLTSMKESCFNYTHDNRMENEFDCWSLEPVQRCNLDGCTSAIVYNASVAYGCTSLPTENRSGMFYMKHISIPVC</sequence>
<dbReference type="Pfam" id="PF00094">
    <property type="entry name" value="VWD"/>
    <property type="match status" value="1"/>
</dbReference>
<dbReference type="AlphaFoldDB" id="A0AAV2QQW1"/>
<name>A0AAV2QQW1_MEGNR</name>
<keyword evidence="3" id="KW-1185">Reference proteome</keyword>
<reference evidence="2 3" key="1">
    <citation type="submission" date="2024-05" db="EMBL/GenBank/DDBJ databases">
        <authorList>
            <person name="Wallberg A."/>
        </authorList>
    </citation>
    <scope>NUCLEOTIDE SEQUENCE [LARGE SCALE GENOMIC DNA]</scope>
</reference>
<comment type="caution">
    <text evidence="2">The sequence shown here is derived from an EMBL/GenBank/DDBJ whole genome shotgun (WGS) entry which is preliminary data.</text>
</comment>
<dbReference type="SMART" id="SM00216">
    <property type="entry name" value="VWD"/>
    <property type="match status" value="1"/>
</dbReference>
<dbReference type="Proteomes" id="UP001497623">
    <property type="component" value="Unassembled WGS sequence"/>
</dbReference>
<dbReference type="InterPro" id="IPR001846">
    <property type="entry name" value="VWF_type-D"/>
</dbReference>
<dbReference type="InterPro" id="IPR050733">
    <property type="entry name" value="Vitellogenin/Apolipophorin"/>
</dbReference>
<organism evidence="2 3">
    <name type="scientific">Meganyctiphanes norvegica</name>
    <name type="common">Northern krill</name>
    <name type="synonym">Thysanopoda norvegica</name>
    <dbReference type="NCBI Taxonomy" id="48144"/>
    <lineage>
        <taxon>Eukaryota</taxon>
        <taxon>Metazoa</taxon>
        <taxon>Ecdysozoa</taxon>
        <taxon>Arthropoda</taxon>
        <taxon>Crustacea</taxon>
        <taxon>Multicrustacea</taxon>
        <taxon>Malacostraca</taxon>
        <taxon>Eumalacostraca</taxon>
        <taxon>Eucarida</taxon>
        <taxon>Euphausiacea</taxon>
        <taxon>Euphausiidae</taxon>
        <taxon>Meganyctiphanes</taxon>
    </lineage>
</organism>
<feature type="domain" description="VWFD" evidence="1">
    <location>
        <begin position="608"/>
        <end position="769"/>
    </location>
</feature>
<proteinExistence type="predicted"/>
<dbReference type="PANTHER" id="PTHR23345:SF15">
    <property type="entry name" value="VITELLOGENIN 1-RELATED"/>
    <property type="match status" value="1"/>
</dbReference>
<dbReference type="PANTHER" id="PTHR23345">
    <property type="entry name" value="VITELLOGENIN-RELATED"/>
    <property type="match status" value="1"/>
</dbReference>
<evidence type="ECO:0000313" key="2">
    <source>
        <dbReference type="EMBL" id="CAL4091712.1"/>
    </source>
</evidence>
<dbReference type="PROSITE" id="PS51233">
    <property type="entry name" value="VWFD"/>
    <property type="match status" value="1"/>
</dbReference>
<evidence type="ECO:0000313" key="3">
    <source>
        <dbReference type="Proteomes" id="UP001497623"/>
    </source>
</evidence>
<protein>
    <recommendedName>
        <fullName evidence="1">VWFD domain-containing protein</fullName>
    </recommendedName>
</protein>